<comment type="subunit">
    <text evidence="5 12">Homotetramer.</text>
</comment>
<dbReference type="PROSITE" id="PS00165">
    <property type="entry name" value="DEHYDRATASE_SER_THR"/>
    <property type="match status" value="1"/>
</dbReference>
<evidence type="ECO:0000259" key="13">
    <source>
        <dbReference type="PROSITE" id="PS51672"/>
    </source>
</evidence>
<dbReference type="GO" id="GO:0006565">
    <property type="term" value="P:L-serine catabolic process"/>
    <property type="evidence" value="ECO:0007669"/>
    <property type="project" value="TreeGrafter"/>
</dbReference>
<evidence type="ECO:0000313" key="15">
    <source>
        <dbReference type="Proteomes" id="UP000288943"/>
    </source>
</evidence>
<keyword evidence="7 12" id="KW-0412">Isoleucine biosynthesis</keyword>
<dbReference type="Proteomes" id="UP000288943">
    <property type="component" value="Chromosome"/>
</dbReference>
<name>A0A410WPE1_9BACL</name>
<dbReference type="CDD" id="cd01562">
    <property type="entry name" value="Thr-dehyd"/>
    <property type="match status" value="1"/>
</dbReference>
<dbReference type="FunFam" id="3.40.50.1100:FF:000007">
    <property type="entry name" value="L-threonine dehydratase catabolic TdcB"/>
    <property type="match status" value="1"/>
</dbReference>
<dbReference type="FunFam" id="3.40.1020.10:FF:000002">
    <property type="entry name" value="L-threonine dehydratase"/>
    <property type="match status" value="1"/>
</dbReference>
<evidence type="ECO:0000256" key="8">
    <source>
        <dbReference type="ARBA" id="ARBA00022898"/>
    </source>
</evidence>
<evidence type="ECO:0000256" key="2">
    <source>
        <dbReference type="ARBA" id="ARBA00001933"/>
    </source>
</evidence>
<dbReference type="Pfam" id="PF00291">
    <property type="entry name" value="PALP"/>
    <property type="match status" value="1"/>
</dbReference>
<dbReference type="KEGG" id="pchi:PC41400_00215"/>
<dbReference type="PANTHER" id="PTHR48078:SF11">
    <property type="entry name" value="THREONINE DEHYDRATASE, MITOCHONDRIAL"/>
    <property type="match status" value="1"/>
</dbReference>
<dbReference type="InterPro" id="IPR000634">
    <property type="entry name" value="Ser/Thr_deHydtase_PyrdxlP-BS"/>
</dbReference>
<gene>
    <name evidence="12" type="primary">ilvA</name>
    <name evidence="14" type="ORF">PC41400_00215</name>
</gene>
<dbReference type="GeneID" id="95373241"/>
<dbReference type="Gene3D" id="3.40.50.1100">
    <property type="match status" value="2"/>
</dbReference>
<dbReference type="PANTHER" id="PTHR48078">
    <property type="entry name" value="THREONINE DEHYDRATASE, MITOCHONDRIAL-RELATED"/>
    <property type="match status" value="1"/>
</dbReference>
<dbReference type="InterPro" id="IPR001721">
    <property type="entry name" value="TD_ACT-like"/>
</dbReference>
<organism evidence="14 15">
    <name type="scientific">Paenibacillus chitinolyticus</name>
    <dbReference type="NCBI Taxonomy" id="79263"/>
    <lineage>
        <taxon>Bacteria</taxon>
        <taxon>Bacillati</taxon>
        <taxon>Bacillota</taxon>
        <taxon>Bacilli</taxon>
        <taxon>Bacillales</taxon>
        <taxon>Paenibacillaceae</taxon>
        <taxon>Paenibacillus</taxon>
    </lineage>
</organism>
<dbReference type="CDD" id="cd04907">
    <property type="entry name" value="ACT_ThrD-I_2"/>
    <property type="match status" value="1"/>
</dbReference>
<evidence type="ECO:0000256" key="6">
    <source>
        <dbReference type="ARBA" id="ARBA00022605"/>
    </source>
</evidence>
<keyword evidence="9 12" id="KW-0456">Lyase</keyword>
<comment type="similarity">
    <text evidence="4 12">Belongs to the serine/threonine dehydratase family.</text>
</comment>
<comment type="pathway">
    <text evidence="3 12">Amino-acid biosynthesis; L-isoleucine biosynthesis; 2-oxobutanoate from L-threonine: step 1/1.</text>
</comment>
<keyword evidence="8 12" id="KW-0663">Pyridoxal phosphate</keyword>
<accession>A0A410WPE1</accession>
<dbReference type="SUPFAM" id="SSF55021">
    <property type="entry name" value="ACT-like"/>
    <property type="match status" value="1"/>
</dbReference>
<evidence type="ECO:0000256" key="4">
    <source>
        <dbReference type="ARBA" id="ARBA00010869"/>
    </source>
</evidence>
<dbReference type="InterPro" id="IPR001926">
    <property type="entry name" value="TrpB-like_PALP"/>
</dbReference>
<reference evidence="14 15" key="1">
    <citation type="submission" date="2018-01" db="EMBL/GenBank/DDBJ databases">
        <title>The whole genome sequencing and assembly of Paenibacillus chitinolyticus KCCM 41400 strain.</title>
        <authorList>
            <person name="Kim J.-Y."/>
            <person name="Park M.-K."/>
            <person name="Lee Y.-J."/>
            <person name="Yi H."/>
            <person name="Bahn Y.-S."/>
            <person name="Kim J.F."/>
            <person name="Lee D.-W."/>
        </authorList>
    </citation>
    <scope>NUCLEOTIDE SEQUENCE [LARGE SCALE GENOMIC DNA]</scope>
    <source>
        <strain evidence="14 15">KCCM 41400</strain>
    </source>
</reference>
<dbReference type="NCBIfam" id="TIGR02079">
    <property type="entry name" value="THD1"/>
    <property type="match status" value="1"/>
</dbReference>
<comment type="catalytic activity">
    <reaction evidence="1 12">
        <text>L-threonine = 2-oxobutanoate + NH4(+)</text>
        <dbReference type="Rhea" id="RHEA:22108"/>
        <dbReference type="ChEBI" id="CHEBI:16763"/>
        <dbReference type="ChEBI" id="CHEBI:28938"/>
        <dbReference type="ChEBI" id="CHEBI:57926"/>
        <dbReference type="EC" id="4.3.1.19"/>
    </reaction>
</comment>
<dbReference type="GO" id="GO:0004794">
    <property type="term" value="F:threonine deaminase activity"/>
    <property type="evidence" value="ECO:0007669"/>
    <property type="project" value="UniProtKB-UniRule"/>
</dbReference>
<dbReference type="AlphaFoldDB" id="A0A410WPE1"/>
<dbReference type="EMBL" id="CP026520">
    <property type="protein sequence ID" value="QAV16204.1"/>
    <property type="molecule type" value="Genomic_DNA"/>
</dbReference>
<proteinExistence type="inferred from homology"/>
<evidence type="ECO:0000256" key="1">
    <source>
        <dbReference type="ARBA" id="ARBA00001274"/>
    </source>
</evidence>
<protein>
    <recommendedName>
        <fullName evidence="12">L-threonine dehydratase</fullName>
        <ecNumber evidence="12">4.3.1.19</ecNumber>
    </recommendedName>
    <alternativeName>
        <fullName evidence="12">Threonine deaminase</fullName>
    </alternativeName>
</protein>
<evidence type="ECO:0000256" key="7">
    <source>
        <dbReference type="ARBA" id="ARBA00022624"/>
    </source>
</evidence>
<dbReference type="InterPro" id="IPR045865">
    <property type="entry name" value="ACT-like_dom_sf"/>
</dbReference>
<keyword evidence="6 12" id="KW-0028">Amino-acid biosynthesis</keyword>
<dbReference type="Pfam" id="PF00585">
    <property type="entry name" value="Thr_dehydrat_C"/>
    <property type="match status" value="1"/>
</dbReference>
<dbReference type="InterPro" id="IPR036052">
    <property type="entry name" value="TrpB-like_PALP_sf"/>
</dbReference>
<dbReference type="GO" id="GO:0009097">
    <property type="term" value="P:isoleucine biosynthetic process"/>
    <property type="evidence" value="ECO:0007669"/>
    <property type="project" value="UniProtKB-UniRule"/>
</dbReference>
<comment type="cofactor">
    <cofactor evidence="2 12">
        <name>pyridoxal 5'-phosphate</name>
        <dbReference type="ChEBI" id="CHEBI:597326"/>
    </cofactor>
</comment>
<evidence type="ECO:0000256" key="12">
    <source>
        <dbReference type="RuleBase" id="RU362012"/>
    </source>
</evidence>
<evidence type="ECO:0000256" key="9">
    <source>
        <dbReference type="ARBA" id="ARBA00023239"/>
    </source>
</evidence>
<dbReference type="UniPathway" id="UPA00047">
    <property type="reaction ID" value="UER00054"/>
</dbReference>
<dbReference type="RefSeq" id="WP_042231234.1">
    <property type="nucleotide sequence ID" value="NZ_CP026520.1"/>
</dbReference>
<dbReference type="InterPro" id="IPR050147">
    <property type="entry name" value="Ser/Thr_Dehydratase"/>
</dbReference>
<dbReference type="EC" id="4.3.1.19" evidence="12"/>
<dbReference type="GO" id="GO:0030170">
    <property type="term" value="F:pyridoxal phosphate binding"/>
    <property type="evidence" value="ECO:0007669"/>
    <property type="project" value="InterPro"/>
</dbReference>
<keyword evidence="10 12" id="KW-0100">Branched-chain amino acid biosynthesis</keyword>
<feature type="domain" description="ACT-like" evidence="13">
    <location>
        <begin position="335"/>
        <end position="409"/>
    </location>
</feature>
<evidence type="ECO:0000256" key="11">
    <source>
        <dbReference type="ARBA" id="ARBA00025527"/>
    </source>
</evidence>
<dbReference type="InterPro" id="IPR038110">
    <property type="entry name" value="TD_ACT-like_sf"/>
</dbReference>
<dbReference type="NCBIfam" id="NF006390">
    <property type="entry name" value="PRK08639.1"/>
    <property type="match status" value="1"/>
</dbReference>
<evidence type="ECO:0000256" key="5">
    <source>
        <dbReference type="ARBA" id="ARBA00011881"/>
    </source>
</evidence>
<dbReference type="InterPro" id="IPR011820">
    <property type="entry name" value="IlvA"/>
</dbReference>
<dbReference type="PROSITE" id="PS51672">
    <property type="entry name" value="ACT_LIKE"/>
    <property type="match status" value="1"/>
</dbReference>
<evidence type="ECO:0000313" key="14">
    <source>
        <dbReference type="EMBL" id="QAV16204.1"/>
    </source>
</evidence>
<dbReference type="OrthoDB" id="9811476at2"/>
<evidence type="ECO:0000256" key="10">
    <source>
        <dbReference type="ARBA" id="ARBA00023304"/>
    </source>
</evidence>
<dbReference type="GO" id="GO:0003941">
    <property type="term" value="F:L-serine ammonia-lyase activity"/>
    <property type="evidence" value="ECO:0007669"/>
    <property type="project" value="TreeGrafter"/>
</dbReference>
<sequence>MSNPSTVTVEEIIRANHALSRVIEPSPLQRSELLSRQYDCNIYLKREDLQVVRSFKIRGAYNVIQSLTEEERSRGVVCASAGNHAQGVAYSCNHLGIEGKIFMPTTTPRQKISQVKMFGGPYVEVVLIGDTFDDSSTQARIYCERENKVFIHPFDDVRTIAGQGTVGLEVLNQMPVSPDFIFTSIGGGGLAAGVGAYVKAVSPETAVIGVEPEGAAGMQRSMEAGRVVTLETVDKFVDGAAVKQVGEMTFEICRRVLDDIVLVPEGKECTTILDLYNNNAIVIEPAGALPVAALDAYRSQIVGKNVVCVISGGNNDIDRMQEIKERSLIYEGLKHYFLVNFPQRAGALREFLEEVLGPTDDITRFEYMKKTNRDNAPALVGIELKNKDDYEGLISRLCKKDINYVEINNNPTLFNLLI</sequence>
<dbReference type="SUPFAM" id="SSF53686">
    <property type="entry name" value="Tryptophan synthase beta subunit-like PLP-dependent enzymes"/>
    <property type="match status" value="1"/>
</dbReference>
<dbReference type="Gene3D" id="3.40.1020.10">
    <property type="entry name" value="Biosynthetic Threonine Deaminase, Domain 3"/>
    <property type="match status" value="1"/>
</dbReference>
<comment type="function">
    <text evidence="11 12">Catalyzes the anaerobic formation of alpha-ketobutyrate and ammonia from threonine in a two-step reaction. The first step involved a dehydration of threonine and a production of enamine intermediates (aminocrotonate), which tautomerizes to its imine form (iminobutyrate). Both intermediates are unstable and short-lived. The second step is the nonenzymatic hydrolysis of the enamine/imine intermediates to form 2-ketobutyrate and free ammonia. In the low water environment of the cell, the second step is accelerated by RidA.</text>
</comment>
<dbReference type="GO" id="GO:0006567">
    <property type="term" value="P:L-threonine catabolic process"/>
    <property type="evidence" value="ECO:0007669"/>
    <property type="project" value="TreeGrafter"/>
</dbReference>
<evidence type="ECO:0000256" key="3">
    <source>
        <dbReference type="ARBA" id="ARBA00004810"/>
    </source>
</evidence>